<dbReference type="EMBL" id="SLUB01000001">
    <property type="protein sequence ID" value="THE15468.1"/>
    <property type="molecule type" value="Genomic_DNA"/>
</dbReference>
<feature type="transmembrane region" description="Helical" evidence="8">
    <location>
        <begin position="294"/>
        <end position="315"/>
    </location>
</feature>
<keyword evidence="11" id="KW-1185">Reference proteome</keyword>
<keyword evidence="6 8" id="KW-0472">Membrane</keyword>
<dbReference type="Pfam" id="PF01694">
    <property type="entry name" value="Rhomboid"/>
    <property type="match status" value="1"/>
</dbReference>
<feature type="transmembrane region" description="Helical" evidence="8">
    <location>
        <begin position="183"/>
        <end position="201"/>
    </location>
</feature>
<keyword evidence="4" id="KW-0378">Hydrolase</keyword>
<dbReference type="SUPFAM" id="SSF144091">
    <property type="entry name" value="Rhomboid-like"/>
    <property type="match status" value="1"/>
</dbReference>
<protein>
    <submittedName>
        <fullName evidence="10">Rhomboid family intramembrane serine protease</fullName>
    </submittedName>
</protein>
<dbReference type="GO" id="GO:0004252">
    <property type="term" value="F:serine-type endopeptidase activity"/>
    <property type="evidence" value="ECO:0007669"/>
    <property type="project" value="InterPro"/>
</dbReference>
<dbReference type="Pfam" id="PF14559">
    <property type="entry name" value="TPR_19"/>
    <property type="match status" value="1"/>
</dbReference>
<evidence type="ECO:0000259" key="9">
    <source>
        <dbReference type="Pfam" id="PF01694"/>
    </source>
</evidence>
<dbReference type="SMART" id="SM00028">
    <property type="entry name" value="TPR"/>
    <property type="match status" value="2"/>
</dbReference>
<keyword evidence="10" id="KW-0645">Protease</keyword>
<feature type="transmembrane region" description="Helical" evidence="8">
    <location>
        <begin position="373"/>
        <end position="390"/>
    </location>
</feature>
<keyword evidence="7" id="KW-0802">TPR repeat</keyword>
<dbReference type="InterPro" id="IPR035952">
    <property type="entry name" value="Rhomboid-like_sf"/>
</dbReference>
<dbReference type="InterPro" id="IPR050925">
    <property type="entry name" value="Rhomboid_protease_S54"/>
</dbReference>
<proteinExistence type="inferred from homology"/>
<evidence type="ECO:0000313" key="10">
    <source>
        <dbReference type="EMBL" id="THE15468.1"/>
    </source>
</evidence>
<feature type="transmembrane region" description="Helical" evidence="8">
    <location>
        <begin position="322"/>
        <end position="339"/>
    </location>
</feature>
<accession>A0A4S3Q013</accession>
<feature type="repeat" description="TPR" evidence="7">
    <location>
        <begin position="465"/>
        <end position="498"/>
    </location>
</feature>
<evidence type="ECO:0000313" key="11">
    <source>
        <dbReference type="Proteomes" id="UP000306477"/>
    </source>
</evidence>
<evidence type="ECO:0000256" key="3">
    <source>
        <dbReference type="ARBA" id="ARBA00022692"/>
    </source>
</evidence>
<dbReference type="InterPro" id="IPR019734">
    <property type="entry name" value="TPR_rpt"/>
</dbReference>
<feature type="transmembrane region" description="Helical" evidence="8">
    <location>
        <begin position="345"/>
        <end position="361"/>
    </location>
</feature>
<dbReference type="InterPro" id="IPR022764">
    <property type="entry name" value="Peptidase_S54_rhomboid_dom"/>
</dbReference>
<dbReference type="SUPFAM" id="SSF48452">
    <property type="entry name" value="TPR-like"/>
    <property type="match status" value="1"/>
</dbReference>
<evidence type="ECO:0000256" key="2">
    <source>
        <dbReference type="ARBA" id="ARBA00009045"/>
    </source>
</evidence>
<feature type="transmembrane region" description="Helical" evidence="8">
    <location>
        <begin position="266"/>
        <end position="288"/>
    </location>
</feature>
<sequence>MVFKQDYLYWKLIKGLQLEGGYRILQLSKSTNEVWLEGTHKNKPRIIRILRHDLDWSNWMQRDMEITAQRLEQLRKRLFIRKLDALNIYITTYPPVDDWRYRLESPLVAGAKGLTALHTVLIESERINTGLEEVSKFVDTDFEINDSIYIDIETIENIKREVITVANKRISNEKLIFQNGKPFFTYILIAIQLVMFAILELKGGSTNTETLLKYGAKENFRILNGEWWRFFTPMILHIGFIHLLMNTFALYYLGAEVERLYGKLRFLLIYLFAGFVGSLASFVFNANISAGASGAIFGCFGALLFFGTAFPSLFFRTMGPNVIGIIIINLVLGFMIPGIDNSGHIGGLVGGFLAASIVHLPKRKEFVKRLSGLLVTIVTVGVLFYVGYVVQPHSDNPQFVVQTAQEYIQSNEFQKAYEMLKTVEEKGTDSPEVYFYLSYTEIKLGKFEEAREHLDIVTNKAPDISEAHFNLALVYVQLQEYENAKKAVEQAIKIDPDNENYKDLLKEINAMESGSL</sequence>
<dbReference type="OrthoDB" id="9813074at2"/>
<dbReference type="InterPro" id="IPR011990">
    <property type="entry name" value="TPR-like_helical_dom_sf"/>
</dbReference>
<reference evidence="10 11" key="1">
    <citation type="journal article" date="2019" name="Indoor Air">
        <title>Impacts of indoor surface finishes on bacterial viability.</title>
        <authorList>
            <person name="Hu J."/>
            <person name="Maamar S.B."/>
            <person name="Glawe A.J."/>
            <person name="Gottel N."/>
            <person name="Gilbert J.A."/>
            <person name="Hartmann E.M."/>
        </authorList>
    </citation>
    <scope>NUCLEOTIDE SEQUENCE [LARGE SCALE GENOMIC DNA]</scope>
    <source>
        <strain evidence="10 11">AF060A6</strain>
    </source>
</reference>
<keyword evidence="5 8" id="KW-1133">Transmembrane helix</keyword>
<comment type="similarity">
    <text evidence="2">Belongs to the peptidase S54 family.</text>
</comment>
<dbReference type="Gene3D" id="1.20.1540.10">
    <property type="entry name" value="Rhomboid-like"/>
    <property type="match status" value="1"/>
</dbReference>
<evidence type="ECO:0000256" key="5">
    <source>
        <dbReference type="ARBA" id="ARBA00022989"/>
    </source>
</evidence>
<dbReference type="GO" id="GO:0006508">
    <property type="term" value="P:proteolysis"/>
    <property type="evidence" value="ECO:0007669"/>
    <property type="project" value="UniProtKB-KW"/>
</dbReference>
<feature type="domain" description="Peptidase S54 rhomboid" evidence="9">
    <location>
        <begin position="225"/>
        <end position="359"/>
    </location>
</feature>
<gene>
    <name evidence="10" type="ORF">E1I69_01030</name>
</gene>
<organism evidence="10 11">
    <name type="scientific">Bacillus timonensis</name>
    <dbReference type="NCBI Taxonomy" id="1033734"/>
    <lineage>
        <taxon>Bacteria</taxon>
        <taxon>Bacillati</taxon>
        <taxon>Bacillota</taxon>
        <taxon>Bacilli</taxon>
        <taxon>Bacillales</taxon>
        <taxon>Bacillaceae</taxon>
        <taxon>Bacillus</taxon>
    </lineage>
</organism>
<evidence type="ECO:0000256" key="1">
    <source>
        <dbReference type="ARBA" id="ARBA00004141"/>
    </source>
</evidence>
<evidence type="ECO:0000256" key="4">
    <source>
        <dbReference type="ARBA" id="ARBA00022801"/>
    </source>
</evidence>
<name>A0A4S3Q013_9BACI</name>
<keyword evidence="3 8" id="KW-0812">Transmembrane</keyword>
<dbReference type="AlphaFoldDB" id="A0A4S3Q013"/>
<evidence type="ECO:0000256" key="8">
    <source>
        <dbReference type="SAM" id="Phobius"/>
    </source>
</evidence>
<dbReference type="Proteomes" id="UP000306477">
    <property type="component" value="Unassembled WGS sequence"/>
</dbReference>
<comment type="subcellular location">
    <subcellularLocation>
        <location evidence="1">Membrane</location>
        <topology evidence="1">Multi-pass membrane protein</topology>
    </subcellularLocation>
</comment>
<comment type="caution">
    <text evidence="10">The sequence shown here is derived from an EMBL/GenBank/DDBJ whole genome shotgun (WGS) entry which is preliminary data.</text>
</comment>
<dbReference type="PANTHER" id="PTHR43731">
    <property type="entry name" value="RHOMBOID PROTEASE"/>
    <property type="match status" value="1"/>
</dbReference>
<evidence type="ECO:0000256" key="7">
    <source>
        <dbReference type="PROSITE-ProRule" id="PRU00339"/>
    </source>
</evidence>
<feature type="transmembrane region" description="Helical" evidence="8">
    <location>
        <begin position="234"/>
        <end position="254"/>
    </location>
</feature>
<dbReference type="PROSITE" id="PS50005">
    <property type="entry name" value="TPR"/>
    <property type="match status" value="1"/>
</dbReference>
<dbReference type="PROSITE" id="PS50293">
    <property type="entry name" value="TPR_REGION"/>
    <property type="match status" value="1"/>
</dbReference>
<dbReference type="GO" id="GO:0016020">
    <property type="term" value="C:membrane"/>
    <property type="evidence" value="ECO:0007669"/>
    <property type="project" value="UniProtKB-SubCell"/>
</dbReference>
<evidence type="ECO:0000256" key="6">
    <source>
        <dbReference type="ARBA" id="ARBA00023136"/>
    </source>
</evidence>
<dbReference type="Gene3D" id="1.25.40.10">
    <property type="entry name" value="Tetratricopeptide repeat domain"/>
    <property type="match status" value="2"/>
</dbReference>
<dbReference type="Pfam" id="PF13181">
    <property type="entry name" value="TPR_8"/>
    <property type="match status" value="1"/>
</dbReference>
<dbReference type="PANTHER" id="PTHR43731:SF14">
    <property type="entry name" value="PRESENILIN-ASSOCIATED RHOMBOID-LIKE PROTEIN, MITOCHONDRIAL"/>
    <property type="match status" value="1"/>
</dbReference>